<feature type="compositionally biased region" description="Polar residues" evidence="7">
    <location>
        <begin position="221"/>
        <end position="241"/>
    </location>
</feature>
<evidence type="ECO:0000256" key="5">
    <source>
        <dbReference type="ARBA" id="ARBA00022840"/>
    </source>
</evidence>
<accession>A0A6A1UPP0</accession>
<name>A0A6A1UPP0_9ROSI</name>
<evidence type="ECO:0000256" key="6">
    <source>
        <dbReference type="ARBA" id="ARBA00023242"/>
    </source>
</evidence>
<dbReference type="InterPro" id="IPR038718">
    <property type="entry name" value="SNF2-like_sf"/>
</dbReference>
<dbReference type="SMART" id="SM00487">
    <property type="entry name" value="DEXDc"/>
    <property type="match status" value="1"/>
</dbReference>
<dbReference type="GO" id="GO:0005524">
    <property type="term" value="F:ATP binding"/>
    <property type="evidence" value="ECO:0007669"/>
    <property type="project" value="UniProtKB-KW"/>
</dbReference>
<evidence type="ECO:0000256" key="2">
    <source>
        <dbReference type="ARBA" id="ARBA00022741"/>
    </source>
</evidence>
<evidence type="ECO:0000256" key="7">
    <source>
        <dbReference type="SAM" id="MobiDB-lite"/>
    </source>
</evidence>
<keyword evidence="6" id="KW-0539">Nucleus</keyword>
<feature type="region of interest" description="Disordered" evidence="7">
    <location>
        <begin position="115"/>
        <end position="246"/>
    </location>
</feature>
<dbReference type="InterPro" id="IPR049730">
    <property type="entry name" value="SNF2/RAD54-like_C"/>
</dbReference>
<keyword evidence="5" id="KW-0067">ATP-binding</keyword>
<dbReference type="OrthoDB" id="2020972at2759"/>
<reference evidence="10 11" key="1">
    <citation type="journal article" date="2019" name="Plant Biotechnol. J.">
        <title>The red bayberry genome and genetic basis of sex determination.</title>
        <authorList>
            <person name="Jia H.M."/>
            <person name="Jia H.J."/>
            <person name="Cai Q.L."/>
            <person name="Wang Y."/>
            <person name="Zhao H.B."/>
            <person name="Yang W.F."/>
            <person name="Wang G.Y."/>
            <person name="Li Y.H."/>
            <person name="Zhan D.L."/>
            <person name="Shen Y.T."/>
            <person name="Niu Q.F."/>
            <person name="Chang L."/>
            <person name="Qiu J."/>
            <person name="Zhao L."/>
            <person name="Xie H.B."/>
            <person name="Fu W.Y."/>
            <person name="Jin J."/>
            <person name="Li X.W."/>
            <person name="Jiao Y."/>
            <person name="Zhou C.C."/>
            <person name="Tu T."/>
            <person name="Chai C.Y."/>
            <person name="Gao J.L."/>
            <person name="Fan L.J."/>
            <person name="van de Weg E."/>
            <person name="Wang J.Y."/>
            <person name="Gao Z.S."/>
        </authorList>
    </citation>
    <scope>NUCLEOTIDE SEQUENCE [LARGE SCALE GENOMIC DNA]</scope>
    <source>
        <tissue evidence="10">Leaves</tissue>
    </source>
</reference>
<dbReference type="Gene3D" id="3.40.50.300">
    <property type="entry name" value="P-loop containing nucleotide triphosphate hydrolases"/>
    <property type="match status" value="1"/>
</dbReference>
<comment type="caution">
    <text evidence="10">The sequence shown here is derived from an EMBL/GenBank/DDBJ whole genome shotgun (WGS) entry which is preliminary data.</text>
</comment>
<dbReference type="PROSITE" id="PS51194">
    <property type="entry name" value="HELICASE_CTER"/>
    <property type="match status" value="1"/>
</dbReference>
<protein>
    <submittedName>
        <fullName evidence="10">SNF2 domain-containing protein CLASSY 3</fullName>
    </submittedName>
</protein>
<evidence type="ECO:0000313" key="11">
    <source>
        <dbReference type="Proteomes" id="UP000516437"/>
    </source>
</evidence>
<sequence>MMNSKLPIYTRTRRKTDLFFKKYNEEIKKKKVRKDSDGVDSSCMKMNESERPEGDEGIFCIDVDDENGLSGEDVDDIDELISSLKRNVESNCSNFDDSSSSVDCRSQSRSGFLKKNENEDDCDYGASNDSDGLKRIDNGDGDENVVSDRLRRNEDGGVDAGSGNLDSLETSLELSSSEEDNEDEDYEAENLESYIDFEQLSDSEKEEDDEESEDDGKDGSVNGNQGYNSVAQRTRSHSTSKLGERKRNLGTFSHPLCVDDFGDETNHVEKKNMSSGGKFESNQGKIEEWVHKAHMKDEGKLRMPPKGKCTRWAKGCDITKILVDSILEKAEVPLEEWTSFRDGGCKEGSNLPVAKMDLPLKFNFGVEESEPPKKSKDEIEMDELWAQLDLAFRVGEIGSFDSAKVEDEVALPPEDDVNGGIRCHLGKHQLILDEEVGLICAFCSFVEREIKHILPDFSKNPCGKSGRRDLGGEMKHSIIDELSQDSICGSHFVCDPRLHAGATVWDIIPEIKSSLIPHQRDGFEFLWKNIAGGIFLNRLKHQTSFSGGSGCIISHAPGTGKTRLTIIFLQTYLRLNPTCRPIIVAPCSMLLTWEEEFRKWKYDTPFHNLKNQVLSGKESCLDDSIITQVGRLDKNAIRILKLYSWIRERSILGISYQMFVKLTGEGEDRQHAAQIRKILLERPGLVVLDEGHKARNTGTRILRALSNIKTEKRIILSGTPFQNNFDELYNVLVLARPEFSNKRHKWESLTSSITKSSDERLRCEKVKKVREMFEPFVHVYEGSILQEKIPGLRDSVVILQPSELQKSLFHELSRYMSRHDFNFEYWESLISVHPSLSLKHSKAEFPSDREKLKRLNPEAGVKLQFLMELIRLSEAMNEKVLVFSQYLLSLDLVRDQLKCHLNLTEGNEVLYMDGKDDMKQRQSAINVFNDPTSEARVLLASTKACSEGIHLTGASRVVLLDVVWNPSVERQAICRAHRLGQEKVVYIYHLIVSGTKEEEKYQRQVEKDLLSELVFSSSNRSSEQQKISPSGLQDKILEEMVKHEELKYMFEKICMPRKVLG</sequence>
<dbReference type="PANTHER" id="PTHR45821:SF5">
    <property type="entry name" value="SNF2 DOMAIN-CONTAINING PROTEIN CLASSY 4"/>
    <property type="match status" value="1"/>
</dbReference>
<dbReference type="InterPro" id="IPR000330">
    <property type="entry name" value="SNF2_N"/>
</dbReference>
<dbReference type="EMBL" id="RXIC02000099">
    <property type="protein sequence ID" value="KAB1201060.1"/>
    <property type="molecule type" value="Genomic_DNA"/>
</dbReference>
<keyword evidence="3" id="KW-0378">Hydrolase</keyword>
<dbReference type="PANTHER" id="PTHR45821">
    <property type="entry name" value="SNF2 DOMAIN-CONTAINING PROTEIN CLASSY 2-RELATED"/>
    <property type="match status" value="1"/>
</dbReference>
<dbReference type="Pfam" id="PF00271">
    <property type="entry name" value="Helicase_C"/>
    <property type="match status" value="1"/>
</dbReference>
<dbReference type="PROSITE" id="PS51192">
    <property type="entry name" value="HELICASE_ATP_BIND_1"/>
    <property type="match status" value="1"/>
</dbReference>
<feature type="domain" description="Helicase C-terminal" evidence="9">
    <location>
        <begin position="864"/>
        <end position="1028"/>
    </location>
</feature>
<organism evidence="10 11">
    <name type="scientific">Morella rubra</name>
    <name type="common">Chinese bayberry</name>
    <dbReference type="NCBI Taxonomy" id="262757"/>
    <lineage>
        <taxon>Eukaryota</taxon>
        <taxon>Viridiplantae</taxon>
        <taxon>Streptophyta</taxon>
        <taxon>Embryophyta</taxon>
        <taxon>Tracheophyta</taxon>
        <taxon>Spermatophyta</taxon>
        <taxon>Magnoliopsida</taxon>
        <taxon>eudicotyledons</taxon>
        <taxon>Gunneridae</taxon>
        <taxon>Pentapetalae</taxon>
        <taxon>rosids</taxon>
        <taxon>fabids</taxon>
        <taxon>Fagales</taxon>
        <taxon>Myricaceae</taxon>
        <taxon>Morella</taxon>
    </lineage>
</organism>
<evidence type="ECO:0000256" key="3">
    <source>
        <dbReference type="ARBA" id="ARBA00022801"/>
    </source>
</evidence>
<feature type="compositionally biased region" description="Acidic residues" evidence="7">
    <location>
        <begin position="199"/>
        <end position="216"/>
    </location>
</feature>
<dbReference type="SUPFAM" id="SSF52540">
    <property type="entry name" value="P-loop containing nucleoside triphosphate hydrolases"/>
    <property type="match status" value="2"/>
</dbReference>
<keyword evidence="11" id="KW-1185">Reference proteome</keyword>
<gene>
    <name evidence="10" type="ORF">CJ030_MR0G005116</name>
</gene>
<evidence type="ECO:0000313" key="10">
    <source>
        <dbReference type="EMBL" id="KAB1201060.1"/>
    </source>
</evidence>
<dbReference type="CDD" id="cd18793">
    <property type="entry name" value="SF2_C_SNF"/>
    <property type="match status" value="1"/>
</dbReference>
<comment type="subcellular location">
    <subcellularLocation>
        <location evidence="1">Nucleus</location>
    </subcellularLocation>
</comment>
<dbReference type="AlphaFoldDB" id="A0A6A1UPP0"/>
<dbReference type="InterPro" id="IPR001650">
    <property type="entry name" value="Helicase_C-like"/>
</dbReference>
<dbReference type="Gene3D" id="3.40.50.10810">
    <property type="entry name" value="Tandem AAA-ATPase domain"/>
    <property type="match status" value="1"/>
</dbReference>
<feature type="compositionally biased region" description="Basic and acidic residues" evidence="7">
    <location>
        <begin position="146"/>
        <end position="155"/>
    </location>
</feature>
<dbReference type="GO" id="GO:0080188">
    <property type="term" value="P:gene silencing by siRNA-directed DNA methylation"/>
    <property type="evidence" value="ECO:0007669"/>
    <property type="project" value="InterPro"/>
</dbReference>
<proteinExistence type="predicted"/>
<evidence type="ECO:0000256" key="1">
    <source>
        <dbReference type="ARBA" id="ARBA00004123"/>
    </source>
</evidence>
<feature type="domain" description="Helicase ATP-binding" evidence="8">
    <location>
        <begin position="542"/>
        <end position="738"/>
    </location>
</feature>
<evidence type="ECO:0000259" key="8">
    <source>
        <dbReference type="PROSITE" id="PS51192"/>
    </source>
</evidence>
<keyword evidence="2" id="KW-0547">Nucleotide-binding</keyword>
<dbReference type="InterPro" id="IPR014001">
    <property type="entry name" value="Helicase_ATP-bd"/>
</dbReference>
<dbReference type="InterPro" id="IPR027417">
    <property type="entry name" value="P-loop_NTPase"/>
</dbReference>
<evidence type="ECO:0000256" key="4">
    <source>
        <dbReference type="ARBA" id="ARBA00022806"/>
    </source>
</evidence>
<dbReference type="SMART" id="SM00490">
    <property type="entry name" value="HELICc"/>
    <property type="match status" value="1"/>
</dbReference>
<dbReference type="GO" id="GO:0005634">
    <property type="term" value="C:nucleus"/>
    <property type="evidence" value="ECO:0007669"/>
    <property type="project" value="UniProtKB-SubCell"/>
</dbReference>
<dbReference type="GO" id="GO:0004386">
    <property type="term" value="F:helicase activity"/>
    <property type="evidence" value="ECO:0007669"/>
    <property type="project" value="UniProtKB-KW"/>
</dbReference>
<feature type="compositionally biased region" description="Low complexity" evidence="7">
    <location>
        <begin position="164"/>
        <end position="175"/>
    </location>
</feature>
<dbReference type="GO" id="GO:0016787">
    <property type="term" value="F:hydrolase activity"/>
    <property type="evidence" value="ECO:0007669"/>
    <property type="project" value="UniProtKB-KW"/>
</dbReference>
<dbReference type="Pfam" id="PF00176">
    <property type="entry name" value="SNF2-rel_dom"/>
    <property type="match status" value="1"/>
</dbReference>
<feature type="region of interest" description="Disordered" evidence="7">
    <location>
        <begin position="34"/>
        <end position="60"/>
    </location>
</feature>
<dbReference type="InterPro" id="IPR044567">
    <property type="entry name" value="CLSY/DRD1"/>
</dbReference>
<evidence type="ECO:0000259" key="9">
    <source>
        <dbReference type="PROSITE" id="PS51194"/>
    </source>
</evidence>
<dbReference type="Proteomes" id="UP000516437">
    <property type="component" value="Unassembled WGS sequence"/>
</dbReference>
<keyword evidence="4" id="KW-0347">Helicase</keyword>
<feature type="compositionally biased region" description="Acidic residues" evidence="7">
    <location>
        <begin position="176"/>
        <end position="190"/>
    </location>
</feature>